<evidence type="ECO:0000313" key="7">
    <source>
        <dbReference type="EMBL" id="KAG9237364.1"/>
    </source>
</evidence>
<accession>A0A9P7YP18</accession>
<dbReference type="GO" id="GO:0004190">
    <property type="term" value="F:aspartic-type endopeptidase activity"/>
    <property type="evidence" value="ECO:0007669"/>
    <property type="project" value="UniProtKB-KW"/>
</dbReference>
<reference evidence="7" key="1">
    <citation type="journal article" date="2021" name="IMA Fungus">
        <title>Genomic characterization of three marine fungi, including Emericellopsis atlantica sp. nov. with signatures of a generalist lifestyle and marine biomass degradation.</title>
        <authorList>
            <person name="Hagestad O.C."/>
            <person name="Hou L."/>
            <person name="Andersen J.H."/>
            <person name="Hansen E.H."/>
            <person name="Altermark B."/>
            <person name="Li C."/>
            <person name="Kuhnert E."/>
            <person name="Cox R.J."/>
            <person name="Crous P.W."/>
            <person name="Spatafora J.W."/>
            <person name="Lail K."/>
            <person name="Amirebrahimi M."/>
            <person name="Lipzen A."/>
            <person name="Pangilinan J."/>
            <person name="Andreopoulos W."/>
            <person name="Hayes R.D."/>
            <person name="Ng V."/>
            <person name="Grigoriev I.V."/>
            <person name="Jackson S.A."/>
            <person name="Sutton T.D.S."/>
            <person name="Dobson A.D.W."/>
            <person name="Rama T."/>
        </authorList>
    </citation>
    <scope>NUCLEOTIDE SEQUENCE</scope>
    <source>
        <strain evidence="7">TRa018bII</strain>
    </source>
</reference>
<feature type="active site" evidence="3">
    <location>
        <position position="75"/>
    </location>
</feature>
<dbReference type="Proteomes" id="UP000824998">
    <property type="component" value="Unassembled WGS sequence"/>
</dbReference>
<keyword evidence="5" id="KW-0378">Hydrolase</keyword>
<evidence type="ECO:0000256" key="2">
    <source>
        <dbReference type="ARBA" id="ARBA00022750"/>
    </source>
</evidence>
<evidence type="ECO:0000313" key="8">
    <source>
        <dbReference type="Proteomes" id="UP000824998"/>
    </source>
</evidence>
<dbReference type="Gene3D" id="2.40.70.10">
    <property type="entry name" value="Acid Proteases"/>
    <property type="match status" value="2"/>
</dbReference>
<dbReference type="InterPro" id="IPR001969">
    <property type="entry name" value="Aspartic_peptidase_AS"/>
</dbReference>
<dbReference type="PANTHER" id="PTHR47966">
    <property type="entry name" value="BETA-SITE APP-CLEAVING ENZYME, ISOFORM A-RELATED"/>
    <property type="match status" value="1"/>
</dbReference>
<keyword evidence="2 5" id="KW-0064">Aspartyl protease</keyword>
<proteinExistence type="inferred from homology"/>
<dbReference type="InterPro" id="IPR001461">
    <property type="entry name" value="Aspartic_peptidase_A1"/>
</dbReference>
<evidence type="ECO:0000259" key="6">
    <source>
        <dbReference type="PROSITE" id="PS51767"/>
    </source>
</evidence>
<dbReference type="GO" id="GO:0006508">
    <property type="term" value="P:proteolysis"/>
    <property type="evidence" value="ECO:0007669"/>
    <property type="project" value="UniProtKB-KW"/>
</dbReference>
<dbReference type="PANTHER" id="PTHR47966:SF47">
    <property type="entry name" value="ENDOPEPTIDASE, PUTATIVE (AFU_ORTHOLOGUE AFUA_3G01220)-RELATED"/>
    <property type="match status" value="1"/>
</dbReference>
<evidence type="ECO:0000256" key="5">
    <source>
        <dbReference type="RuleBase" id="RU000454"/>
    </source>
</evidence>
<dbReference type="InterPro" id="IPR021109">
    <property type="entry name" value="Peptidase_aspartic_dom_sf"/>
</dbReference>
<protein>
    <submittedName>
        <fullName evidence="7">Aspartic proteinase</fullName>
    </submittedName>
</protein>
<gene>
    <name evidence="7" type="ORF">BJ875DRAFT_370129</name>
</gene>
<dbReference type="SUPFAM" id="SSF50630">
    <property type="entry name" value="Acid proteases"/>
    <property type="match status" value="1"/>
</dbReference>
<dbReference type="PROSITE" id="PS51767">
    <property type="entry name" value="PEPTIDASE_A1"/>
    <property type="match status" value="1"/>
</dbReference>
<dbReference type="CDD" id="cd05471">
    <property type="entry name" value="pepsin_like"/>
    <property type="match status" value="1"/>
</dbReference>
<keyword evidence="8" id="KW-1185">Reference proteome</keyword>
<dbReference type="Pfam" id="PF00026">
    <property type="entry name" value="Asp"/>
    <property type="match status" value="1"/>
</dbReference>
<feature type="active site" evidence="3">
    <location>
        <position position="306"/>
    </location>
</feature>
<feature type="domain" description="Peptidase A1" evidence="6">
    <location>
        <begin position="60"/>
        <end position="410"/>
    </location>
</feature>
<sequence length="415" mass="44975">MLYQLTLSTVNIQARVVETRASEIVAEHVFPLTRRASGQASRLGSLGIAPLSILGGGVGFSCPITLGTTFDLIVDTGSSDTWVASTTFACRDPRTGEPADQSACAFGPLYDRQDFQEIPDQNFQISYGDGSSVSGVMGYAQVTLGGIQVNSEIAAVNQARLWRGDHQSSGLFGLSYSGLTSAFNGTDLMQDSGRTRINYDPIFATMYKAGKLKDNVFSLAIERGHVNQQAGVLALGGLPHVHTTKPYVTTPIVKTNYTLERVMDKNVDPTYQFYSIQPDAYIYGLGNSTSNSTLTTEPAQTLAIVDSGTTLNYLPAQIARAVAAAFDPPGIFLFRESVVLCDAVAPKFGIKIQDQVFYLNPKDMIFKDESTGRCYMSIVATHRGLNILGDAFMKNVIAVFDVGKGEMRFAEHIYK</sequence>
<dbReference type="AlphaFoldDB" id="A0A9P7YP18"/>
<evidence type="ECO:0000256" key="3">
    <source>
        <dbReference type="PIRSR" id="PIRSR601461-1"/>
    </source>
</evidence>
<name>A0A9P7YP18_9HELO</name>
<organism evidence="7 8">
    <name type="scientific">Amylocarpus encephaloides</name>
    <dbReference type="NCBI Taxonomy" id="45428"/>
    <lineage>
        <taxon>Eukaryota</taxon>
        <taxon>Fungi</taxon>
        <taxon>Dikarya</taxon>
        <taxon>Ascomycota</taxon>
        <taxon>Pezizomycotina</taxon>
        <taxon>Leotiomycetes</taxon>
        <taxon>Helotiales</taxon>
        <taxon>Helotiales incertae sedis</taxon>
        <taxon>Amylocarpus</taxon>
    </lineage>
</organism>
<dbReference type="GO" id="GO:0000324">
    <property type="term" value="C:fungal-type vacuole"/>
    <property type="evidence" value="ECO:0007669"/>
    <property type="project" value="TreeGrafter"/>
</dbReference>
<comment type="similarity">
    <text evidence="1 5">Belongs to the peptidase A1 family.</text>
</comment>
<dbReference type="EMBL" id="MU251388">
    <property type="protein sequence ID" value="KAG9237364.1"/>
    <property type="molecule type" value="Genomic_DNA"/>
</dbReference>
<keyword evidence="4" id="KW-1015">Disulfide bond</keyword>
<dbReference type="PRINTS" id="PR00792">
    <property type="entry name" value="PEPSIN"/>
</dbReference>
<keyword evidence="5" id="KW-0645">Protease</keyword>
<evidence type="ECO:0000256" key="1">
    <source>
        <dbReference type="ARBA" id="ARBA00007447"/>
    </source>
</evidence>
<dbReference type="InterPro" id="IPR033121">
    <property type="entry name" value="PEPTIDASE_A1"/>
</dbReference>
<evidence type="ECO:0000256" key="4">
    <source>
        <dbReference type="PIRSR" id="PIRSR601461-2"/>
    </source>
</evidence>
<feature type="disulfide bond" evidence="4">
    <location>
        <begin position="341"/>
        <end position="374"/>
    </location>
</feature>
<dbReference type="PROSITE" id="PS00141">
    <property type="entry name" value="ASP_PROTEASE"/>
    <property type="match status" value="2"/>
</dbReference>
<dbReference type="InterPro" id="IPR034164">
    <property type="entry name" value="Pepsin-like_dom"/>
</dbReference>
<comment type="caution">
    <text evidence="7">The sequence shown here is derived from an EMBL/GenBank/DDBJ whole genome shotgun (WGS) entry which is preliminary data.</text>
</comment>
<dbReference type="OrthoDB" id="15189at2759"/>